<dbReference type="OrthoDB" id="1939347at2759"/>
<protein>
    <submittedName>
        <fullName evidence="2">Uncharacterized protein</fullName>
    </submittedName>
</protein>
<keyword evidence="3" id="KW-1185">Reference proteome</keyword>
<organism evidence="2 3">
    <name type="scientific">Cocos nucifera</name>
    <name type="common">Coconut palm</name>
    <dbReference type="NCBI Taxonomy" id="13894"/>
    <lineage>
        <taxon>Eukaryota</taxon>
        <taxon>Viridiplantae</taxon>
        <taxon>Streptophyta</taxon>
        <taxon>Embryophyta</taxon>
        <taxon>Tracheophyta</taxon>
        <taxon>Spermatophyta</taxon>
        <taxon>Magnoliopsida</taxon>
        <taxon>Liliopsida</taxon>
        <taxon>Arecaceae</taxon>
        <taxon>Arecoideae</taxon>
        <taxon>Cocoseae</taxon>
        <taxon>Attaleinae</taxon>
        <taxon>Cocos</taxon>
    </lineage>
</organism>
<evidence type="ECO:0000313" key="2">
    <source>
        <dbReference type="EMBL" id="KAG1327915.1"/>
    </source>
</evidence>
<reference evidence="2" key="2">
    <citation type="submission" date="2019-07" db="EMBL/GenBank/DDBJ databases">
        <authorList>
            <person name="Yang Y."/>
            <person name="Bocs S."/>
            <person name="Baudouin L."/>
        </authorList>
    </citation>
    <scope>NUCLEOTIDE SEQUENCE</scope>
    <source>
        <tissue evidence="2">Spear leaf of Hainan Tall coconut</tissue>
    </source>
</reference>
<gene>
    <name evidence="2" type="ORF">COCNU_01G018490</name>
</gene>
<reference evidence="2" key="1">
    <citation type="journal article" date="2017" name="Gigascience">
        <title>The genome draft of coconut (Cocos nucifera).</title>
        <authorList>
            <person name="Xiao Y."/>
            <person name="Xu P."/>
            <person name="Fan H."/>
            <person name="Baudouin L."/>
            <person name="Xia W."/>
            <person name="Bocs S."/>
            <person name="Xu J."/>
            <person name="Li Q."/>
            <person name="Guo A."/>
            <person name="Zhou L."/>
            <person name="Li J."/>
            <person name="Wu Y."/>
            <person name="Ma Z."/>
            <person name="Armero A."/>
            <person name="Issali A.E."/>
            <person name="Liu N."/>
            <person name="Peng M."/>
            <person name="Yang Y."/>
        </authorList>
    </citation>
    <scope>NUCLEOTIDE SEQUENCE</scope>
    <source>
        <tissue evidence="2">Spear leaf of Hainan Tall coconut</tissue>
    </source>
</reference>
<feature type="compositionally biased region" description="Basic and acidic residues" evidence="1">
    <location>
        <begin position="171"/>
        <end position="185"/>
    </location>
</feature>
<evidence type="ECO:0000313" key="3">
    <source>
        <dbReference type="Proteomes" id="UP000797356"/>
    </source>
</evidence>
<sequence>MWDEKQKSMMFQGESMNPGFASPEISFIKNTNPVPSNNGSDMHFLEASRKRKAVDLDQGDSVHNDASLGYIGNFRGNLHYLPPIDSSMLHVIAATPMVDSHRRTENFPNQNLQSAKPICVQSQFGNCHFHNTDSASMILLTKGAQFQETASDSSKSCTFYHQESFLSFRTPTEELPKPKLTDSKQDGVATQSESSKVQSYFSQVGRCMEKSQASFRSHIGMNMRHGNYDVSNKSYRCSMISQDLPLLESSRFQMAEKNLNVDGGSNVQDFTKFGLLEAKKGDQKKEFVEGEKSCGSYHKPNTNVNYGNHPCNDSLGVYLDVVPAESSSSEKVCLNYERLKNSAYVSMDSENRSLEKDDCTETEKKDHSMEEGKRSVEHGDNLDEQIKSAAGKVPPATEKLWDGSLQLNASITVSAVAFFKRFLNFTCKLEFFCAFMSLLNMLV</sequence>
<name>A0A8K0HWM7_COCNU</name>
<feature type="region of interest" description="Disordered" evidence="1">
    <location>
        <begin position="171"/>
        <end position="191"/>
    </location>
</feature>
<dbReference type="Proteomes" id="UP000797356">
    <property type="component" value="Chromosome 1"/>
</dbReference>
<feature type="region of interest" description="Disordered" evidence="1">
    <location>
        <begin position="351"/>
        <end position="381"/>
    </location>
</feature>
<dbReference type="AlphaFoldDB" id="A0A8K0HWM7"/>
<comment type="caution">
    <text evidence="2">The sequence shown here is derived from an EMBL/GenBank/DDBJ whole genome shotgun (WGS) entry which is preliminary data.</text>
</comment>
<accession>A0A8K0HWM7</accession>
<proteinExistence type="predicted"/>
<dbReference type="EMBL" id="CM017872">
    <property type="protein sequence ID" value="KAG1327915.1"/>
    <property type="molecule type" value="Genomic_DNA"/>
</dbReference>
<evidence type="ECO:0000256" key="1">
    <source>
        <dbReference type="SAM" id="MobiDB-lite"/>
    </source>
</evidence>